<dbReference type="Proteomes" id="UP001595997">
    <property type="component" value="Unassembled WGS sequence"/>
</dbReference>
<organism evidence="1 2">
    <name type="scientific">Streptomyces ovatisporus</name>
    <dbReference type="NCBI Taxonomy" id="1128682"/>
    <lineage>
        <taxon>Bacteria</taxon>
        <taxon>Bacillati</taxon>
        <taxon>Actinomycetota</taxon>
        <taxon>Actinomycetes</taxon>
        <taxon>Kitasatosporales</taxon>
        <taxon>Streptomycetaceae</taxon>
        <taxon>Streptomyces</taxon>
    </lineage>
</organism>
<dbReference type="InterPro" id="IPR011009">
    <property type="entry name" value="Kinase-like_dom_sf"/>
</dbReference>
<proteinExistence type="predicted"/>
<dbReference type="Pfam" id="PF04655">
    <property type="entry name" value="APH_6_hur"/>
    <property type="match status" value="1"/>
</dbReference>
<reference evidence="2" key="1">
    <citation type="journal article" date="2019" name="Int. J. Syst. Evol. Microbiol.">
        <title>The Global Catalogue of Microorganisms (GCM) 10K type strain sequencing project: providing services to taxonomists for standard genome sequencing and annotation.</title>
        <authorList>
            <consortium name="The Broad Institute Genomics Platform"/>
            <consortium name="The Broad Institute Genome Sequencing Center for Infectious Disease"/>
            <person name="Wu L."/>
            <person name="Ma J."/>
        </authorList>
    </citation>
    <scope>NUCLEOTIDE SEQUENCE [LARGE SCALE GENOMIC DNA]</scope>
    <source>
        <strain evidence="2">CGMCC 4.7357</strain>
    </source>
</reference>
<name>A0ABV9A6F7_9ACTN</name>
<protein>
    <submittedName>
        <fullName evidence="1">Aminoglycoside phosphotransferase family protein</fullName>
    </submittedName>
</protein>
<keyword evidence="2" id="KW-1185">Reference proteome</keyword>
<evidence type="ECO:0000313" key="1">
    <source>
        <dbReference type="EMBL" id="MFC4494133.1"/>
    </source>
</evidence>
<dbReference type="InterPro" id="IPR006748">
    <property type="entry name" value="NH2Glyco/OHUrea_AB-resist_kin"/>
</dbReference>
<dbReference type="RefSeq" id="WP_386444518.1">
    <property type="nucleotide sequence ID" value="NZ_JBHSFH010000004.1"/>
</dbReference>
<comment type="caution">
    <text evidence="1">The sequence shown here is derived from an EMBL/GenBank/DDBJ whole genome shotgun (WGS) entry which is preliminary data.</text>
</comment>
<accession>A0ABV9A6F7</accession>
<sequence>MPSALPLDPPQRLVRSLRSQHGHVGEQTGRAGEQWLDGLSELLGRMLDRWELTPERVVSPGGRSSLVTLVRQADGTPAALKLLAPYLAGAQERTARERAALEFWDGGGAVRLLRSDVGEGALLLERLHCETSLRSLPEAKAMLEAASAVRRLWVTPRGEARAEGGSRDGAGGTGGLTTLAEHTAASSAFLRSSAPEAVRPLRDEALELRDGLLADQPEEVLLHGDFRQGAVLASDSGRAPWLAAGPDPLLGERTYDLARLVRDRLHDLVASPGAAAATRRRLNKLADGLEVDRERLRGWALYRAVESGVRHMRCGQREDGELLLEFAGWL</sequence>
<evidence type="ECO:0000313" key="2">
    <source>
        <dbReference type="Proteomes" id="UP001595997"/>
    </source>
</evidence>
<gene>
    <name evidence="1" type="ORF">ACFPA8_08300</name>
</gene>
<dbReference type="EMBL" id="JBHSFH010000004">
    <property type="protein sequence ID" value="MFC4494133.1"/>
    <property type="molecule type" value="Genomic_DNA"/>
</dbReference>
<dbReference type="SUPFAM" id="SSF56112">
    <property type="entry name" value="Protein kinase-like (PK-like)"/>
    <property type="match status" value="1"/>
</dbReference>